<dbReference type="HOGENOM" id="CLU_1758456_0_0_1"/>
<proteinExistence type="predicted"/>
<dbReference type="EMBL" id="KB446535">
    <property type="protein sequence ID" value="EME48909.1"/>
    <property type="molecule type" value="Genomic_DNA"/>
</dbReference>
<evidence type="ECO:0000256" key="1">
    <source>
        <dbReference type="SAM" id="MobiDB-lite"/>
    </source>
</evidence>
<dbReference type="OrthoDB" id="3647142at2759"/>
<sequence length="145" mass="15240">MSTPQGVWGKRNSHSAARTPQNRSNTASPSQQSPSQPPKQETKPPTNVWQQRASANANANANANAASSSNGLPTEEPHKPVNGFNLAEIQAYAAQQYVPPTYKLPDTQGGRNSATPWGHKAGSMASGKSFFAELAKQVATLEGGG</sequence>
<dbReference type="Proteomes" id="UP000016933">
    <property type="component" value="Unassembled WGS sequence"/>
</dbReference>
<feature type="region of interest" description="Disordered" evidence="1">
    <location>
        <begin position="100"/>
        <end position="120"/>
    </location>
</feature>
<feature type="compositionally biased region" description="Polar residues" evidence="1">
    <location>
        <begin position="14"/>
        <end position="27"/>
    </location>
</feature>
<dbReference type="AlphaFoldDB" id="N1Q354"/>
<evidence type="ECO:0000313" key="3">
    <source>
        <dbReference type="Proteomes" id="UP000016933"/>
    </source>
</evidence>
<feature type="region of interest" description="Disordered" evidence="1">
    <location>
        <begin position="1"/>
        <end position="83"/>
    </location>
</feature>
<protein>
    <submittedName>
        <fullName evidence="2">Uncharacterized protein</fullName>
    </submittedName>
</protein>
<dbReference type="eggNOG" id="ENOG502RNZE">
    <property type="taxonomic scope" value="Eukaryota"/>
</dbReference>
<gene>
    <name evidence="2" type="ORF">DOTSEDRAFT_84422</name>
</gene>
<keyword evidence="3" id="KW-1185">Reference proteome</keyword>
<organism evidence="2 3">
    <name type="scientific">Dothistroma septosporum (strain NZE10 / CBS 128990)</name>
    <name type="common">Red band needle blight fungus</name>
    <name type="synonym">Mycosphaerella pini</name>
    <dbReference type="NCBI Taxonomy" id="675120"/>
    <lineage>
        <taxon>Eukaryota</taxon>
        <taxon>Fungi</taxon>
        <taxon>Dikarya</taxon>
        <taxon>Ascomycota</taxon>
        <taxon>Pezizomycotina</taxon>
        <taxon>Dothideomycetes</taxon>
        <taxon>Dothideomycetidae</taxon>
        <taxon>Mycosphaerellales</taxon>
        <taxon>Mycosphaerellaceae</taxon>
        <taxon>Dothistroma</taxon>
    </lineage>
</organism>
<name>N1Q354_DOTSN</name>
<reference evidence="3" key="1">
    <citation type="journal article" date="2012" name="PLoS Genet.">
        <title>The genomes of the fungal plant pathogens Cladosporium fulvum and Dothistroma septosporum reveal adaptation to different hosts and lifestyles but also signatures of common ancestry.</title>
        <authorList>
            <person name="de Wit P.J.G.M."/>
            <person name="van der Burgt A."/>
            <person name="Oekmen B."/>
            <person name="Stergiopoulos I."/>
            <person name="Abd-Elsalam K.A."/>
            <person name="Aerts A.L."/>
            <person name="Bahkali A.H."/>
            <person name="Beenen H.G."/>
            <person name="Chettri P."/>
            <person name="Cox M.P."/>
            <person name="Datema E."/>
            <person name="de Vries R.P."/>
            <person name="Dhillon B."/>
            <person name="Ganley A.R."/>
            <person name="Griffiths S.A."/>
            <person name="Guo Y."/>
            <person name="Hamelin R.C."/>
            <person name="Henrissat B."/>
            <person name="Kabir M.S."/>
            <person name="Jashni M.K."/>
            <person name="Kema G."/>
            <person name="Klaubauf S."/>
            <person name="Lapidus A."/>
            <person name="Levasseur A."/>
            <person name="Lindquist E."/>
            <person name="Mehrabi R."/>
            <person name="Ohm R.A."/>
            <person name="Owen T.J."/>
            <person name="Salamov A."/>
            <person name="Schwelm A."/>
            <person name="Schijlen E."/>
            <person name="Sun H."/>
            <person name="van den Burg H.A."/>
            <person name="van Ham R.C.H.J."/>
            <person name="Zhang S."/>
            <person name="Goodwin S.B."/>
            <person name="Grigoriev I.V."/>
            <person name="Collemare J."/>
            <person name="Bradshaw R.E."/>
        </authorList>
    </citation>
    <scope>NUCLEOTIDE SEQUENCE [LARGE SCALE GENOMIC DNA]</scope>
    <source>
        <strain evidence="3">NZE10 / CBS 128990</strain>
    </source>
</reference>
<reference evidence="2 3" key="2">
    <citation type="journal article" date="2012" name="PLoS Pathog.">
        <title>Diverse lifestyles and strategies of plant pathogenesis encoded in the genomes of eighteen Dothideomycetes fungi.</title>
        <authorList>
            <person name="Ohm R.A."/>
            <person name="Feau N."/>
            <person name="Henrissat B."/>
            <person name="Schoch C.L."/>
            <person name="Horwitz B.A."/>
            <person name="Barry K.W."/>
            <person name="Condon B.J."/>
            <person name="Copeland A.C."/>
            <person name="Dhillon B."/>
            <person name="Glaser F."/>
            <person name="Hesse C.N."/>
            <person name="Kosti I."/>
            <person name="LaButti K."/>
            <person name="Lindquist E.A."/>
            <person name="Lucas S."/>
            <person name="Salamov A.A."/>
            <person name="Bradshaw R.E."/>
            <person name="Ciuffetti L."/>
            <person name="Hamelin R.C."/>
            <person name="Kema G.H.J."/>
            <person name="Lawrence C."/>
            <person name="Scott J.A."/>
            <person name="Spatafora J.W."/>
            <person name="Turgeon B.G."/>
            <person name="de Wit P.J.G.M."/>
            <person name="Zhong S."/>
            <person name="Goodwin S.B."/>
            <person name="Grigoriev I.V."/>
        </authorList>
    </citation>
    <scope>NUCLEOTIDE SEQUENCE [LARGE SCALE GENOMIC DNA]</scope>
    <source>
        <strain evidence="3">NZE10 / CBS 128990</strain>
    </source>
</reference>
<dbReference type="OMA" id="WGKRNSH"/>
<dbReference type="STRING" id="675120.N1Q354"/>
<accession>N1Q354</accession>
<evidence type="ECO:0000313" key="2">
    <source>
        <dbReference type="EMBL" id="EME48909.1"/>
    </source>
</evidence>
<feature type="compositionally biased region" description="Low complexity" evidence="1">
    <location>
        <begin position="53"/>
        <end position="70"/>
    </location>
</feature>